<evidence type="ECO:0000313" key="2">
    <source>
        <dbReference type="EMBL" id="KAF7764665.1"/>
    </source>
</evidence>
<accession>A0AAD4AEW5</accession>
<dbReference type="AlphaFoldDB" id="A0AAD4AEW5"/>
<dbReference type="EMBL" id="AHBZ03000027">
    <property type="protein sequence ID" value="KAF7764665.1"/>
    <property type="molecule type" value="Genomic_DNA"/>
</dbReference>
<reference evidence="2" key="1">
    <citation type="journal article" date="2012" name="J. Bacteriol.">
        <title>Genome sequences of type strains of seven species of the marine bacterium Pseudoalteromonas.</title>
        <authorList>
            <person name="Xie B.B."/>
            <person name="Shu Y.L."/>
            <person name="Qin Q.L."/>
            <person name="Rong J.C."/>
            <person name="Zhang X.Y."/>
            <person name="Chen X.L."/>
            <person name="Shi M."/>
            <person name="He H.L."/>
            <person name="Zhou B.C."/>
            <person name="Zhang Y.Z."/>
        </authorList>
    </citation>
    <scope>NUCLEOTIDE SEQUENCE</scope>
    <source>
        <strain evidence="2">DSM 8771</strain>
    </source>
</reference>
<evidence type="ECO:0000259" key="1">
    <source>
        <dbReference type="Pfam" id="PF14024"/>
    </source>
</evidence>
<protein>
    <recommendedName>
        <fullName evidence="1">DUF4240 domain-containing protein</fullName>
    </recommendedName>
</protein>
<comment type="caution">
    <text evidence="2">The sequence shown here is derived from an EMBL/GenBank/DDBJ whole genome shotgun (WGS) entry which is preliminary data.</text>
</comment>
<organism evidence="2 3">
    <name type="scientific">Pseudoalteromonas citrea</name>
    <dbReference type="NCBI Taxonomy" id="43655"/>
    <lineage>
        <taxon>Bacteria</taxon>
        <taxon>Pseudomonadati</taxon>
        <taxon>Pseudomonadota</taxon>
        <taxon>Gammaproteobacteria</taxon>
        <taxon>Alteromonadales</taxon>
        <taxon>Pseudoalteromonadaceae</taxon>
        <taxon>Pseudoalteromonas</taxon>
    </lineage>
</organism>
<dbReference type="Proteomes" id="UP000016487">
    <property type="component" value="Unassembled WGS sequence"/>
</dbReference>
<proteinExistence type="predicted"/>
<feature type="domain" description="DUF4240" evidence="1">
    <location>
        <begin position="6"/>
        <end position="130"/>
    </location>
</feature>
<sequence length="172" mass="20291">MYILKMNLDLFWQIITTDVEIEDKNNHLKSLLESLSNDDIKAFDTHYNVQLRRLWHWDIWGAAYVTCGCNTEYDFLDFCNWLLTQGPDVVERIITNPDSLSSLAKMPLKDALPYPYCDELDLVAGLLYEEKTNEELPYHNVVNFAPQGKKFKSKPKLLQKEYPNLFDKHWKK</sequence>
<evidence type="ECO:0000313" key="3">
    <source>
        <dbReference type="Proteomes" id="UP000016487"/>
    </source>
</evidence>
<dbReference type="InterPro" id="IPR025334">
    <property type="entry name" value="DUF4240"/>
</dbReference>
<dbReference type="Pfam" id="PF14024">
    <property type="entry name" value="DUF4240"/>
    <property type="match status" value="1"/>
</dbReference>
<dbReference type="RefSeq" id="WP_010361968.1">
    <property type="nucleotide sequence ID" value="NZ_AHBZ03000027.1"/>
</dbReference>
<gene>
    <name evidence="2" type="ORF">PCIT_b0708</name>
</gene>
<name>A0AAD4AEW5_9GAMM</name>
<reference evidence="2" key="2">
    <citation type="submission" date="2015-03" db="EMBL/GenBank/DDBJ databases">
        <title>Genome sequence of Pseudoalteromonas citrea.</title>
        <authorList>
            <person name="Xie B.-B."/>
            <person name="Rong J.-C."/>
            <person name="Qin Q.-L."/>
            <person name="Zhang Y.-Z."/>
        </authorList>
    </citation>
    <scope>NUCLEOTIDE SEQUENCE</scope>
    <source>
        <strain evidence="2">DSM 8771</strain>
    </source>
</reference>